<dbReference type="PANTHER" id="PTHR31975">
    <property type="entry name" value="BUD SITE SELECTION PROTEIN 7-RELATED"/>
    <property type="match status" value="1"/>
</dbReference>
<gene>
    <name evidence="2" type="ORF">METBIDRAFT_190542</name>
</gene>
<comment type="caution">
    <text evidence="2">The sequence shown here is derived from an EMBL/GenBank/DDBJ whole genome shotgun (WGS) entry which is preliminary data.</text>
</comment>
<evidence type="ECO:0000313" key="3">
    <source>
        <dbReference type="Proteomes" id="UP000092555"/>
    </source>
</evidence>
<dbReference type="AlphaFoldDB" id="A0A1A0HCN5"/>
<dbReference type="PANTHER" id="PTHR31975:SF1">
    <property type="entry name" value="BUD SITE SELECTION PROTEIN 7-RELATED"/>
    <property type="match status" value="1"/>
</dbReference>
<proteinExistence type="predicted"/>
<dbReference type="GO" id="GO:0034044">
    <property type="term" value="C:exomer complex"/>
    <property type="evidence" value="ECO:0007669"/>
    <property type="project" value="TreeGrafter"/>
</dbReference>
<dbReference type="InterPro" id="IPR011990">
    <property type="entry name" value="TPR-like_helical_dom_sf"/>
</dbReference>
<dbReference type="OrthoDB" id="434695at2759"/>
<name>A0A1A0HCN5_9ASCO</name>
<dbReference type="Gene3D" id="1.25.40.10">
    <property type="entry name" value="Tetratricopeptide repeat domain"/>
    <property type="match status" value="1"/>
</dbReference>
<protein>
    <submittedName>
        <fullName evidence="2">Chaps-domain-containing protein</fullName>
    </submittedName>
</protein>
<evidence type="ECO:0000313" key="2">
    <source>
        <dbReference type="EMBL" id="OBA21673.1"/>
    </source>
</evidence>
<dbReference type="RefSeq" id="XP_018712183.1">
    <property type="nucleotide sequence ID" value="XM_018854833.1"/>
</dbReference>
<dbReference type="EMBL" id="LXTC01000003">
    <property type="protein sequence ID" value="OBA21673.1"/>
    <property type="molecule type" value="Genomic_DNA"/>
</dbReference>
<accession>A0A1A0HCN5</accession>
<sequence length="722" mass="81655">MIHKSIASVPEAVEEYLGASVVERTGRLQSFYDLGPADMCSIQKVLSQLKTEVGTFLYFTGIDTLNSASIAAHLQALATLITCKSQYWFGEKKHWKVPQLTYCSFNAFSRVDVRVTVHIPGKFETQIVASDGKLVPDNLPLASTDRMWLETFVSSMVRCLLDSDEDDANKVGGLVEIRRENPFANGKASKELLANFLGGFEELFWDGHKLGCGIEVPQPSVTANYLVDGFLKCVQLTQHYDAALEVLRRLEAQEPAVVSLIARVLLMKDEEIQAVQTMHRGIDANNRDAELLLLEADFLMDKKRYDLALHLARQAVQASPSEFKTWATLVKVYTKMNDYENALLTLNSCPMNSNKENFHLKRVVGLKGDDLHLPFPVDVTLDEVSKLQSASIAMEQKNLDPQFYNLPAGNLKLTFAKAYELLTDIAVKTGWEALLKHRAKVFVMEEEYRKERTNGTHSVKSNPDEAQPSTDACPAAAPDMAPDASMITVPDDASTMAVKSPTRDAPKKEETNFDMELKKKRLCERWLDNLFMLLYEDLRAYTTWQAEFVHSQAQQMEYKKSTLEWEILGLIAFRLKHYKEGSIAFSNALRGRFSAKSQRELLKYYQLERSKLISKTNVADLGKSANHNLTKMINQLNEKILEACIKVLVWNHRWYNDFSPNLIQTFTDLVAKEGLIKIQSVVQAVYSHELNQPEGSSSLGIIHMMESLYDFAKEYKLQGVEN</sequence>
<dbReference type="Proteomes" id="UP000092555">
    <property type="component" value="Unassembled WGS sequence"/>
</dbReference>
<keyword evidence="3" id="KW-1185">Reference proteome</keyword>
<reference evidence="2 3" key="1">
    <citation type="submission" date="2016-05" db="EMBL/GenBank/DDBJ databases">
        <title>Comparative genomics of biotechnologically important yeasts.</title>
        <authorList>
            <consortium name="DOE Joint Genome Institute"/>
            <person name="Riley R."/>
            <person name="Haridas S."/>
            <person name="Wolfe K.H."/>
            <person name="Lopes M.R."/>
            <person name="Hittinger C.T."/>
            <person name="Goker M."/>
            <person name="Salamov A."/>
            <person name="Wisecaver J."/>
            <person name="Long T.M."/>
            <person name="Aerts A.L."/>
            <person name="Barry K."/>
            <person name="Choi C."/>
            <person name="Clum A."/>
            <person name="Coughlan A.Y."/>
            <person name="Deshpande S."/>
            <person name="Douglass A.P."/>
            <person name="Hanson S.J."/>
            <person name="Klenk H.-P."/>
            <person name="LaButti K."/>
            <person name="Lapidus A."/>
            <person name="Lindquist E."/>
            <person name="Lipzen A."/>
            <person name="Meier-kolthoff J.P."/>
            <person name="Ohm R.A."/>
            <person name="Otillar R.P."/>
            <person name="Pangilinan J."/>
            <person name="Peng Y."/>
            <person name="Rokas A."/>
            <person name="Rosa C.A."/>
            <person name="Scheuner C."/>
            <person name="Sibirny A.A."/>
            <person name="Slot J.C."/>
            <person name="Stielow J.B."/>
            <person name="Sun H."/>
            <person name="Kurtzman C.P."/>
            <person name="Blackwell M."/>
            <person name="Grigoriev I.V."/>
            <person name="Jeffries T.W."/>
        </authorList>
    </citation>
    <scope>NUCLEOTIDE SEQUENCE [LARGE SCALE GENOMIC DNA]</scope>
    <source>
        <strain evidence="2 3">NRRL YB-4993</strain>
    </source>
</reference>
<dbReference type="SUPFAM" id="SSF48452">
    <property type="entry name" value="TPR-like"/>
    <property type="match status" value="1"/>
</dbReference>
<dbReference type="Pfam" id="PF09295">
    <property type="entry name" value="ChAPs"/>
    <property type="match status" value="1"/>
</dbReference>
<organism evidence="2 3">
    <name type="scientific">Metschnikowia bicuspidata var. bicuspidata NRRL YB-4993</name>
    <dbReference type="NCBI Taxonomy" id="869754"/>
    <lineage>
        <taxon>Eukaryota</taxon>
        <taxon>Fungi</taxon>
        <taxon>Dikarya</taxon>
        <taxon>Ascomycota</taxon>
        <taxon>Saccharomycotina</taxon>
        <taxon>Pichiomycetes</taxon>
        <taxon>Metschnikowiaceae</taxon>
        <taxon>Metschnikowia</taxon>
    </lineage>
</organism>
<evidence type="ECO:0000256" key="1">
    <source>
        <dbReference type="SAM" id="MobiDB-lite"/>
    </source>
</evidence>
<dbReference type="GO" id="GO:0006893">
    <property type="term" value="P:Golgi to plasma membrane transport"/>
    <property type="evidence" value="ECO:0007669"/>
    <property type="project" value="UniProtKB-ARBA"/>
</dbReference>
<dbReference type="InterPro" id="IPR015374">
    <property type="entry name" value="ChAPs"/>
</dbReference>
<feature type="region of interest" description="Disordered" evidence="1">
    <location>
        <begin position="452"/>
        <end position="473"/>
    </location>
</feature>
<dbReference type="GeneID" id="30027809"/>
<dbReference type="STRING" id="869754.A0A1A0HCN5"/>